<feature type="transmembrane region" description="Helical" evidence="4">
    <location>
        <begin position="297"/>
        <end position="317"/>
    </location>
</feature>
<dbReference type="Pfam" id="PF12833">
    <property type="entry name" value="HTH_18"/>
    <property type="match status" value="1"/>
</dbReference>
<dbReference type="Proteomes" id="UP001596250">
    <property type="component" value="Unassembled WGS sequence"/>
</dbReference>
<keyword evidence="2" id="KW-0238">DNA-binding</keyword>
<keyword evidence="4" id="KW-0472">Membrane</keyword>
<evidence type="ECO:0000256" key="2">
    <source>
        <dbReference type="ARBA" id="ARBA00023125"/>
    </source>
</evidence>
<evidence type="ECO:0000256" key="1">
    <source>
        <dbReference type="ARBA" id="ARBA00023015"/>
    </source>
</evidence>
<dbReference type="InterPro" id="IPR018060">
    <property type="entry name" value="HTH_AraC"/>
</dbReference>
<gene>
    <name evidence="6" type="ORF">ACFPXP_15020</name>
</gene>
<evidence type="ECO:0000256" key="3">
    <source>
        <dbReference type="ARBA" id="ARBA00023163"/>
    </source>
</evidence>
<protein>
    <submittedName>
        <fullName evidence="6">Helix-turn-helix transcriptional regulator</fullName>
    </submittedName>
</protein>
<proteinExistence type="predicted"/>
<dbReference type="SMART" id="SM00342">
    <property type="entry name" value="HTH_ARAC"/>
    <property type="match status" value="1"/>
</dbReference>
<dbReference type="PROSITE" id="PS00041">
    <property type="entry name" value="HTH_ARAC_FAMILY_1"/>
    <property type="match status" value="1"/>
</dbReference>
<dbReference type="PANTHER" id="PTHR43280">
    <property type="entry name" value="ARAC-FAMILY TRANSCRIPTIONAL REGULATOR"/>
    <property type="match status" value="1"/>
</dbReference>
<name>A0ABW1IRI1_9BACL</name>
<dbReference type="Gene3D" id="1.10.10.60">
    <property type="entry name" value="Homeodomain-like"/>
    <property type="match status" value="2"/>
</dbReference>
<dbReference type="PROSITE" id="PS01124">
    <property type="entry name" value="HTH_ARAC_FAMILY_2"/>
    <property type="match status" value="1"/>
</dbReference>
<feature type="domain" description="HTH araC/xylS-type" evidence="5">
    <location>
        <begin position="646"/>
        <end position="744"/>
    </location>
</feature>
<comment type="caution">
    <text evidence="6">The sequence shown here is derived from an EMBL/GenBank/DDBJ whole genome shotgun (WGS) entry which is preliminary data.</text>
</comment>
<keyword evidence="7" id="KW-1185">Reference proteome</keyword>
<evidence type="ECO:0000259" key="5">
    <source>
        <dbReference type="PROSITE" id="PS01124"/>
    </source>
</evidence>
<reference evidence="7" key="1">
    <citation type="journal article" date="2019" name="Int. J. Syst. Evol. Microbiol.">
        <title>The Global Catalogue of Microorganisms (GCM) 10K type strain sequencing project: providing services to taxonomists for standard genome sequencing and annotation.</title>
        <authorList>
            <consortium name="The Broad Institute Genomics Platform"/>
            <consortium name="The Broad Institute Genome Sequencing Center for Infectious Disease"/>
            <person name="Wu L."/>
            <person name="Ma J."/>
        </authorList>
    </citation>
    <scope>NUCLEOTIDE SEQUENCE [LARGE SCALE GENOMIC DNA]</scope>
    <source>
        <strain evidence="7">CCM 8749</strain>
    </source>
</reference>
<keyword evidence="4" id="KW-0812">Transmembrane</keyword>
<dbReference type="InterPro" id="IPR018062">
    <property type="entry name" value="HTH_AraC-typ_CS"/>
</dbReference>
<dbReference type="PRINTS" id="PR00032">
    <property type="entry name" value="HTHARAC"/>
</dbReference>
<dbReference type="SUPFAM" id="SSF46689">
    <property type="entry name" value="Homeodomain-like"/>
    <property type="match status" value="2"/>
</dbReference>
<keyword evidence="4" id="KW-1133">Transmembrane helix</keyword>
<dbReference type="EMBL" id="JBHSQV010000169">
    <property type="protein sequence ID" value="MFC5987715.1"/>
    <property type="molecule type" value="Genomic_DNA"/>
</dbReference>
<keyword evidence="3" id="KW-0804">Transcription</keyword>
<evidence type="ECO:0000313" key="7">
    <source>
        <dbReference type="Proteomes" id="UP001596250"/>
    </source>
</evidence>
<keyword evidence="1" id="KW-0805">Transcription regulation</keyword>
<accession>A0ABW1IRI1</accession>
<dbReference type="RefSeq" id="WP_379895126.1">
    <property type="nucleotide sequence ID" value="NZ_CBCSCT010000032.1"/>
</dbReference>
<dbReference type="InterPro" id="IPR009057">
    <property type="entry name" value="Homeodomain-like_sf"/>
</dbReference>
<evidence type="ECO:0000256" key="4">
    <source>
        <dbReference type="SAM" id="Phobius"/>
    </source>
</evidence>
<organism evidence="6 7">
    <name type="scientific">Marinicrinis lubricantis</name>
    <dbReference type="NCBI Taxonomy" id="2086470"/>
    <lineage>
        <taxon>Bacteria</taxon>
        <taxon>Bacillati</taxon>
        <taxon>Bacillota</taxon>
        <taxon>Bacilli</taxon>
        <taxon>Bacillales</taxon>
        <taxon>Paenibacillaceae</taxon>
    </lineage>
</organism>
<feature type="transmembrane region" description="Helical" evidence="4">
    <location>
        <begin position="12"/>
        <end position="31"/>
    </location>
</feature>
<evidence type="ECO:0000313" key="6">
    <source>
        <dbReference type="EMBL" id="MFC5987715.1"/>
    </source>
</evidence>
<sequence>MKRLITNVGLLQIFFALLIVMMVMFVSNYIVHRNSIAGIYDKVSQNNTLVVKTMIQSFDNSFRTIDSLIHSIHALPYNNVIEADGRTDMAKIYDLQKNVTTLVSSIDFIEDVVVFYDNMDLAVTSYGTSSLTEIFEKKYKHDLYDAEYWKEYMRSPRAGKVFPAETFSIQNETINQKKKKDLMVITGGNKVRLSDKNIMLLIDAEEWLSYVNQNAMIPGSSFIVLDPNRNVILSTDQSFDLVEVLNDVYFNVEEQSVTRKNFEYNIYRSDYNDFIYIDKVPYQFMNIDSVNKANQTIMITAIISTIILSFLLSIYLYKPVKNILQQLGIGNHRGNDFRNIHKGILQIQTENKRLRDQLDTVDEEIRRAAFLRALDEYAEPSEYEHLIHKYLPEMYVQKQFAMVLFHLHPKEAEQGHHVHVEEIEVILASGLKRELLDVPVFHIGSLYFIALVGLENSAARHTLFKQLRSFKNRTDEELRHYVIWACVSKLYASEVANCKRAYRDVANGAAYRHVNDSVFVMDVEQIEYTCGIYYPLEKMEKLSNYLLSGKMTDAVKIVTETIQENIDRNIHRHQMEHVVKAMFYDMLRHTGNGSADSKALYQLETDFLQQLEQADHPSDMERGLVKVAKFLANQSKGEQKSKLNPAFISQYIDLHYMENLYLDHMAEVLETSPKYFSNYFKKTFGVNYVEYLNKVRLSHARELLKDSNLTIAEVGEKTGYQNSSTFTTTFKKYFGISPSDYRKKTSP</sequence>
<dbReference type="InterPro" id="IPR020449">
    <property type="entry name" value="Tscrpt_reg_AraC-type_HTH"/>
</dbReference>
<dbReference type="PANTHER" id="PTHR43280:SF2">
    <property type="entry name" value="HTH-TYPE TRANSCRIPTIONAL REGULATOR EXSA"/>
    <property type="match status" value="1"/>
</dbReference>